<evidence type="ECO:0000313" key="3">
    <source>
        <dbReference type="EMBL" id="KAK2192187.1"/>
    </source>
</evidence>
<reference evidence="3" key="1">
    <citation type="journal article" date="2023" name="Mol. Biol. Evol.">
        <title>Third-Generation Sequencing Reveals the Adaptive Role of the Epigenome in Three Deep-Sea Polychaetes.</title>
        <authorList>
            <person name="Perez M."/>
            <person name="Aroh O."/>
            <person name="Sun Y."/>
            <person name="Lan Y."/>
            <person name="Juniper S.K."/>
            <person name="Young C.R."/>
            <person name="Angers B."/>
            <person name="Qian P.Y."/>
        </authorList>
    </citation>
    <scope>NUCLEOTIDE SEQUENCE</scope>
    <source>
        <strain evidence="3">R07B-5</strain>
    </source>
</reference>
<dbReference type="AlphaFoldDB" id="A0AAD9PCE7"/>
<accession>A0AAD9PCE7</accession>
<dbReference type="InterPro" id="IPR045866">
    <property type="entry name" value="FAM210A/B-like"/>
</dbReference>
<evidence type="ECO:0000313" key="4">
    <source>
        <dbReference type="Proteomes" id="UP001209878"/>
    </source>
</evidence>
<keyword evidence="1" id="KW-0812">Transmembrane</keyword>
<comment type="caution">
    <text evidence="3">The sequence shown here is derived from an EMBL/GenBank/DDBJ whole genome shotgun (WGS) entry which is preliminary data.</text>
</comment>
<feature type="domain" description="DUF1279" evidence="2">
    <location>
        <begin position="312"/>
        <end position="398"/>
    </location>
</feature>
<gene>
    <name evidence="3" type="ORF">NP493_37g08052</name>
</gene>
<keyword evidence="1" id="KW-0472">Membrane</keyword>
<dbReference type="PANTHER" id="PTHR21377">
    <property type="entry name" value="PROTEIN FAM210B, MITOCHONDRIAL"/>
    <property type="match status" value="1"/>
</dbReference>
<dbReference type="InterPro" id="IPR009688">
    <property type="entry name" value="FAM210A/B-like_dom"/>
</dbReference>
<keyword evidence="1" id="KW-1133">Transmembrane helix</keyword>
<sequence length="416" mass="45977">MIKMAGLISRLVSTSAVSRIASSSPRAAPAIVEGWSKAKGGHPVGLHRIATRPLTINSQTNVRCSVQTCRRYIGTLARPPIQNGVASHTMTNMSHAGKVAPLMQFGRYSSVSHKTDTQSQNDIPYPDTLEEHEYGAFNEWSNNCIEFCLPGCVEQIHHLTAGDKSMSQVFAEQRQLIESIANNYKLYGLDLPPGDTTFCPFTAQGIQEGFGGVEMQPVHSRPCPEGVQDLDCHGLEQYLELCKHYRFTDCEEQLKKLHCGKKSITELLEDREKVLQDLVHYYDANVSKASDDSKGSTHEQGHDGATELSQMQRFKQMVKEYGTVVVVFHICISLISLGICYTLVSSGVDLVSLITKLNLLPADFNTKVVAGASTFVIAYAFHKMFVPVRMGITLASAPLIVRYLRRIGFLKAPKPK</sequence>
<dbReference type="Pfam" id="PF06916">
    <property type="entry name" value="FAM210A-B_dom"/>
    <property type="match status" value="1"/>
</dbReference>
<name>A0AAD9PCE7_RIDPI</name>
<feature type="transmembrane region" description="Helical" evidence="1">
    <location>
        <begin position="321"/>
        <end position="344"/>
    </location>
</feature>
<evidence type="ECO:0000256" key="1">
    <source>
        <dbReference type="SAM" id="Phobius"/>
    </source>
</evidence>
<dbReference type="EMBL" id="JAODUO010000037">
    <property type="protein sequence ID" value="KAK2192187.1"/>
    <property type="molecule type" value="Genomic_DNA"/>
</dbReference>
<organism evidence="3 4">
    <name type="scientific">Ridgeia piscesae</name>
    <name type="common">Tubeworm</name>
    <dbReference type="NCBI Taxonomy" id="27915"/>
    <lineage>
        <taxon>Eukaryota</taxon>
        <taxon>Metazoa</taxon>
        <taxon>Spiralia</taxon>
        <taxon>Lophotrochozoa</taxon>
        <taxon>Annelida</taxon>
        <taxon>Polychaeta</taxon>
        <taxon>Sedentaria</taxon>
        <taxon>Canalipalpata</taxon>
        <taxon>Sabellida</taxon>
        <taxon>Siboglinidae</taxon>
        <taxon>Ridgeia</taxon>
    </lineage>
</organism>
<feature type="transmembrane region" description="Helical" evidence="1">
    <location>
        <begin position="364"/>
        <end position="381"/>
    </location>
</feature>
<protein>
    <recommendedName>
        <fullName evidence="2">DUF1279 domain-containing protein</fullName>
    </recommendedName>
</protein>
<dbReference type="GO" id="GO:0005739">
    <property type="term" value="C:mitochondrion"/>
    <property type="evidence" value="ECO:0007669"/>
    <property type="project" value="TreeGrafter"/>
</dbReference>
<dbReference type="Proteomes" id="UP001209878">
    <property type="component" value="Unassembled WGS sequence"/>
</dbReference>
<evidence type="ECO:0000259" key="2">
    <source>
        <dbReference type="Pfam" id="PF06916"/>
    </source>
</evidence>
<dbReference type="PANTHER" id="PTHR21377:SF0">
    <property type="entry name" value="PROTEIN FAM210B, MITOCHONDRIAL"/>
    <property type="match status" value="1"/>
</dbReference>
<proteinExistence type="predicted"/>
<keyword evidence="4" id="KW-1185">Reference proteome</keyword>